<accession>A0A2P6MH02</accession>
<sequence>MEGRDVELEWLPFELRPYPHETLSPHSDYIQKAWHNNVLPLAERLNVTMKLNMTDPQPHTHLAHEGLLFAKERDNGKANDYADRVFRAFYEGGEDIGDSEVLRKHAEAAGFDGEDFSKALAERTYSQARQASIRRAHQEGIQAVPTFIIGEKRMTGLQPEEAYAEALDEEGA</sequence>
<dbReference type="AlphaFoldDB" id="A0A2P6MH02"/>
<dbReference type="Pfam" id="PF01323">
    <property type="entry name" value="DSBA"/>
    <property type="match status" value="1"/>
</dbReference>
<evidence type="ECO:0000259" key="1">
    <source>
        <dbReference type="Pfam" id="PF01323"/>
    </source>
</evidence>
<dbReference type="GO" id="GO:0016491">
    <property type="term" value="F:oxidoreductase activity"/>
    <property type="evidence" value="ECO:0007669"/>
    <property type="project" value="InterPro"/>
</dbReference>
<name>A0A2P6MH02_ALKUR</name>
<keyword evidence="2" id="KW-0413">Isomerase</keyword>
<dbReference type="InterPro" id="IPR036249">
    <property type="entry name" value="Thioredoxin-like_sf"/>
</dbReference>
<dbReference type="PANTHER" id="PTHR13887:SF33">
    <property type="entry name" value="ISOMERASE"/>
    <property type="match status" value="1"/>
</dbReference>
<feature type="domain" description="DSBA-like thioredoxin" evidence="1">
    <location>
        <begin position="5"/>
        <end position="167"/>
    </location>
</feature>
<evidence type="ECO:0000313" key="3">
    <source>
        <dbReference type="Proteomes" id="UP000243650"/>
    </source>
</evidence>
<reference evidence="2 3" key="1">
    <citation type="submission" date="2018-03" db="EMBL/GenBank/DDBJ databases">
        <title>Bacillus urumqiensis sp. nov., a moderately haloalkaliphilic bacterium isolated from a salt lake.</title>
        <authorList>
            <person name="Zhao B."/>
            <person name="Liao Z."/>
        </authorList>
    </citation>
    <scope>NUCLEOTIDE SEQUENCE [LARGE SCALE GENOMIC DNA]</scope>
    <source>
        <strain evidence="2 3">BZ-SZ-XJ18</strain>
    </source>
</reference>
<dbReference type="EMBL" id="PVNS01000007">
    <property type="protein sequence ID" value="PRO65559.1"/>
    <property type="molecule type" value="Genomic_DNA"/>
</dbReference>
<keyword evidence="3" id="KW-1185">Reference proteome</keyword>
<dbReference type="PANTHER" id="PTHR13887">
    <property type="entry name" value="GLUTATHIONE S-TRANSFERASE KAPPA"/>
    <property type="match status" value="1"/>
</dbReference>
<dbReference type="Gene3D" id="3.40.30.10">
    <property type="entry name" value="Glutaredoxin"/>
    <property type="match status" value="1"/>
</dbReference>
<evidence type="ECO:0000313" key="2">
    <source>
        <dbReference type="EMBL" id="PRO65559.1"/>
    </source>
</evidence>
<dbReference type="GO" id="GO:0016853">
    <property type="term" value="F:isomerase activity"/>
    <property type="evidence" value="ECO:0007669"/>
    <property type="project" value="UniProtKB-KW"/>
</dbReference>
<dbReference type="InterPro" id="IPR001853">
    <property type="entry name" value="DSBA-like_thioredoxin_dom"/>
</dbReference>
<comment type="caution">
    <text evidence="2">The sequence shown here is derived from an EMBL/GenBank/DDBJ whole genome shotgun (WGS) entry which is preliminary data.</text>
</comment>
<dbReference type="OrthoDB" id="9799122at2"/>
<protein>
    <submittedName>
        <fullName evidence="2">2-hydroxychromene-2-carboxylate isomerase</fullName>
    </submittedName>
</protein>
<dbReference type="SUPFAM" id="SSF52833">
    <property type="entry name" value="Thioredoxin-like"/>
    <property type="match status" value="1"/>
</dbReference>
<organism evidence="2 3">
    <name type="scientific">Alkalicoccus urumqiensis</name>
    <name type="common">Bacillus urumqiensis</name>
    <dbReference type="NCBI Taxonomy" id="1548213"/>
    <lineage>
        <taxon>Bacteria</taxon>
        <taxon>Bacillati</taxon>
        <taxon>Bacillota</taxon>
        <taxon>Bacilli</taxon>
        <taxon>Bacillales</taxon>
        <taxon>Bacillaceae</taxon>
        <taxon>Alkalicoccus</taxon>
    </lineage>
</organism>
<gene>
    <name evidence="2" type="ORF">C6I21_08505</name>
</gene>
<dbReference type="Proteomes" id="UP000243650">
    <property type="component" value="Unassembled WGS sequence"/>
</dbReference>
<proteinExistence type="predicted"/>